<proteinExistence type="inferred from homology"/>
<evidence type="ECO:0000256" key="2">
    <source>
        <dbReference type="ARBA" id="ARBA00022980"/>
    </source>
</evidence>
<reference evidence="6" key="1">
    <citation type="journal article" date="2020" name="Int. J. Syst. Evol. Microbiol.">
        <title>Aquipluma nitroreducens gen. nov. sp. nov., a novel facultatively anaerobic bacterium isolated from a freshwater lake.</title>
        <authorList>
            <person name="Watanabe M."/>
            <person name="Kojima H."/>
            <person name="Fukui M."/>
        </authorList>
    </citation>
    <scope>NUCLEOTIDE SEQUENCE</scope>
    <source>
        <strain evidence="6">MeG22</strain>
    </source>
</reference>
<evidence type="ECO:0000256" key="1">
    <source>
        <dbReference type="ARBA" id="ARBA00009254"/>
    </source>
</evidence>
<evidence type="ECO:0000256" key="4">
    <source>
        <dbReference type="ARBA" id="ARBA00035204"/>
    </source>
</evidence>
<accession>A0A5K7S673</accession>
<dbReference type="AlphaFoldDB" id="A0A5K7S673"/>
<dbReference type="SUPFAM" id="SSF46561">
    <property type="entry name" value="Ribosomal protein L29 (L29p)"/>
    <property type="match status" value="1"/>
</dbReference>
<dbReference type="GO" id="GO:0005840">
    <property type="term" value="C:ribosome"/>
    <property type="evidence" value="ECO:0007669"/>
    <property type="project" value="UniProtKB-KW"/>
</dbReference>
<dbReference type="NCBIfam" id="TIGR00012">
    <property type="entry name" value="L29"/>
    <property type="match status" value="1"/>
</dbReference>
<dbReference type="InterPro" id="IPR036049">
    <property type="entry name" value="Ribosomal_uL29_sf"/>
</dbReference>
<dbReference type="Pfam" id="PF00831">
    <property type="entry name" value="Ribosomal_L29"/>
    <property type="match status" value="1"/>
</dbReference>
<keyword evidence="2 5" id="KW-0689">Ribosomal protein</keyword>
<evidence type="ECO:0000256" key="3">
    <source>
        <dbReference type="ARBA" id="ARBA00023274"/>
    </source>
</evidence>
<protein>
    <recommendedName>
        <fullName evidence="4 5">Large ribosomal subunit protein uL29</fullName>
    </recommendedName>
</protein>
<evidence type="ECO:0000256" key="5">
    <source>
        <dbReference type="HAMAP-Rule" id="MF_00374"/>
    </source>
</evidence>
<dbReference type="KEGG" id="anf:AQPE_1170"/>
<dbReference type="InterPro" id="IPR001854">
    <property type="entry name" value="Ribosomal_uL29"/>
</dbReference>
<evidence type="ECO:0000313" key="6">
    <source>
        <dbReference type="EMBL" id="BBE17022.1"/>
    </source>
</evidence>
<evidence type="ECO:0000313" key="7">
    <source>
        <dbReference type="Proteomes" id="UP001193389"/>
    </source>
</evidence>
<name>A0A5K7S673_9BACT</name>
<dbReference type="GO" id="GO:0006412">
    <property type="term" value="P:translation"/>
    <property type="evidence" value="ECO:0007669"/>
    <property type="project" value="UniProtKB-UniRule"/>
</dbReference>
<gene>
    <name evidence="5" type="primary">rpmC</name>
    <name evidence="6" type="ORF">AQPE_1170</name>
</gene>
<dbReference type="EMBL" id="AP018694">
    <property type="protein sequence ID" value="BBE17022.1"/>
    <property type="molecule type" value="Genomic_DNA"/>
</dbReference>
<dbReference type="RefSeq" id="WP_318350049.1">
    <property type="nucleotide sequence ID" value="NZ_AP018694.1"/>
</dbReference>
<keyword evidence="7" id="KW-1185">Reference proteome</keyword>
<comment type="similarity">
    <text evidence="1 5">Belongs to the universal ribosomal protein uL29 family.</text>
</comment>
<dbReference type="GO" id="GO:1990904">
    <property type="term" value="C:ribonucleoprotein complex"/>
    <property type="evidence" value="ECO:0007669"/>
    <property type="project" value="UniProtKB-KW"/>
</dbReference>
<dbReference type="Gene3D" id="1.10.287.310">
    <property type="match status" value="1"/>
</dbReference>
<dbReference type="CDD" id="cd00427">
    <property type="entry name" value="Ribosomal_L29_HIP"/>
    <property type="match status" value="1"/>
</dbReference>
<dbReference type="GO" id="GO:0003735">
    <property type="term" value="F:structural constituent of ribosome"/>
    <property type="evidence" value="ECO:0007669"/>
    <property type="project" value="InterPro"/>
</dbReference>
<organism evidence="6 7">
    <name type="scientific">Aquipluma nitroreducens</name>
    <dbReference type="NCBI Taxonomy" id="2010828"/>
    <lineage>
        <taxon>Bacteria</taxon>
        <taxon>Pseudomonadati</taxon>
        <taxon>Bacteroidota</taxon>
        <taxon>Bacteroidia</taxon>
        <taxon>Marinilabiliales</taxon>
        <taxon>Prolixibacteraceae</taxon>
        <taxon>Aquipluma</taxon>
    </lineage>
</organism>
<dbReference type="HAMAP" id="MF_00374">
    <property type="entry name" value="Ribosomal_uL29"/>
    <property type="match status" value="1"/>
</dbReference>
<dbReference type="Proteomes" id="UP001193389">
    <property type="component" value="Chromosome"/>
</dbReference>
<sequence>MKTSEIRELSKAEILERIQTDQDSLTRMKMNHAISQLENPKVIVEVRRNIARLKTILRQREINAKQS</sequence>
<keyword evidence="3 5" id="KW-0687">Ribonucleoprotein</keyword>